<dbReference type="PRINTS" id="PR00413">
    <property type="entry name" value="HADHALOGNASE"/>
</dbReference>
<dbReference type="EMBL" id="DRYK01000042">
    <property type="protein sequence ID" value="HHP67768.1"/>
    <property type="molecule type" value="Genomic_DNA"/>
</dbReference>
<dbReference type="SFLD" id="SFLDG01129">
    <property type="entry name" value="C1.5:_HAD__Beta-PGM__Phosphata"/>
    <property type="match status" value="1"/>
</dbReference>
<dbReference type="SFLD" id="SFLDG01135">
    <property type="entry name" value="C1.5.6:_HAD__Beta-PGM__Phospha"/>
    <property type="match status" value="1"/>
</dbReference>
<gene>
    <name evidence="2" type="ORF">ENM60_03110</name>
</gene>
<dbReference type="GO" id="GO:0006281">
    <property type="term" value="P:DNA repair"/>
    <property type="evidence" value="ECO:0007669"/>
    <property type="project" value="TreeGrafter"/>
</dbReference>
<accession>A0A7J3XYE0</accession>
<dbReference type="Gene3D" id="1.10.150.240">
    <property type="entry name" value="Putative phosphatase, domain 2"/>
    <property type="match status" value="1"/>
</dbReference>
<dbReference type="GO" id="GO:0008967">
    <property type="term" value="F:phosphoglycolate phosphatase activity"/>
    <property type="evidence" value="ECO:0007669"/>
    <property type="project" value="TreeGrafter"/>
</dbReference>
<dbReference type="GO" id="GO:0005829">
    <property type="term" value="C:cytosol"/>
    <property type="evidence" value="ECO:0007669"/>
    <property type="project" value="TreeGrafter"/>
</dbReference>
<dbReference type="Gene3D" id="3.40.50.1000">
    <property type="entry name" value="HAD superfamily/HAD-like"/>
    <property type="match status" value="1"/>
</dbReference>
<dbReference type="PANTHER" id="PTHR43434:SF1">
    <property type="entry name" value="PHOSPHOGLYCOLATE PHOSPHATASE"/>
    <property type="match status" value="1"/>
</dbReference>
<dbReference type="InterPro" id="IPR041492">
    <property type="entry name" value="HAD_2"/>
</dbReference>
<dbReference type="InterPro" id="IPR036412">
    <property type="entry name" value="HAD-like_sf"/>
</dbReference>
<evidence type="ECO:0000256" key="1">
    <source>
        <dbReference type="ARBA" id="ARBA00007958"/>
    </source>
</evidence>
<comment type="caution">
    <text evidence="2">The sequence shown here is derived from an EMBL/GenBank/DDBJ whole genome shotgun (WGS) entry which is preliminary data.</text>
</comment>
<dbReference type="InterPro" id="IPR006439">
    <property type="entry name" value="HAD-SF_hydro_IA"/>
</dbReference>
<keyword evidence="2" id="KW-0378">Hydrolase</keyword>
<comment type="similarity">
    <text evidence="1">Belongs to the HAD-like hydrolase superfamily.</text>
</comment>
<protein>
    <submittedName>
        <fullName evidence="2">HAD family hydrolase</fullName>
    </submittedName>
</protein>
<organism evidence="2">
    <name type="scientific">Thermogladius calderae</name>
    <dbReference type="NCBI Taxonomy" id="1200300"/>
    <lineage>
        <taxon>Archaea</taxon>
        <taxon>Thermoproteota</taxon>
        <taxon>Thermoprotei</taxon>
        <taxon>Desulfurococcales</taxon>
        <taxon>Desulfurococcaceae</taxon>
        <taxon>Thermogladius</taxon>
    </lineage>
</organism>
<evidence type="ECO:0000313" key="2">
    <source>
        <dbReference type="EMBL" id="HHP67768.1"/>
    </source>
</evidence>
<dbReference type="InterPro" id="IPR023198">
    <property type="entry name" value="PGP-like_dom2"/>
</dbReference>
<dbReference type="AlphaFoldDB" id="A0A7J3XYE0"/>
<dbReference type="PANTHER" id="PTHR43434">
    <property type="entry name" value="PHOSPHOGLYCOLATE PHOSPHATASE"/>
    <property type="match status" value="1"/>
</dbReference>
<dbReference type="SFLD" id="SFLDS00003">
    <property type="entry name" value="Haloacid_Dehalogenase"/>
    <property type="match status" value="1"/>
</dbReference>
<dbReference type="InterPro" id="IPR023214">
    <property type="entry name" value="HAD_sf"/>
</dbReference>
<dbReference type="Pfam" id="PF13419">
    <property type="entry name" value="HAD_2"/>
    <property type="match status" value="1"/>
</dbReference>
<dbReference type="InterPro" id="IPR050155">
    <property type="entry name" value="HAD-like_hydrolase_sf"/>
</dbReference>
<reference evidence="2" key="1">
    <citation type="journal article" date="2020" name="mSystems">
        <title>Genome- and Community-Level Interaction Insights into Carbon Utilization and Element Cycling Functions of Hydrothermarchaeota in Hydrothermal Sediment.</title>
        <authorList>
            <person name="Zhou Z."/>
            <person name="Liu Y."/>
            <person name="Xu W."/>
            <person name="Pan J."/>
            <person name="Luo Z.H."/>
            <person name="Li M."/>
        </authorList>
    </citation>
    <scope>NUCLEOTIDE SEQUENCE [LARGE SCALE GENOMIC DNA]</scope>
    <source>
        <strain evidence="2">SpSt-110</strain>
    </source>
</reference>
<name>A0A7J3XYE0_9CREN</name>
<proteinExistence type="inferred from homology"/>
<sequence>MIRAVLLDMDGTILDTEEFITWSFTEASRIVGVGVDAGLVRRSIGRPLDEFHQLVFKGLSRDKYMELMRVRSRIVEENWRRMIRVFEDAPPALAGLKARGFKLAVASSSRVERILEYLSYFKLIDFFDAVSGVTDGVRGKPQPDVVVNALSKLGVRPGEAVYVGDREVDCQASHAAGVPFILVNRNGYDYDYGSCRPDYSVETLKNLPDLVLYINKTKIVQ</sequence>
<dbReference type="NCBIfam" id="TIGR01549">
    <property type="entry name" value="HAD-SF-IA-v1"/>
    <property type="match status" value="1"/>
</dbReference>
<dbReference type="SUPFAM" id="SSF56784">
    <property type="entry name" value="HAD-like"/>
    <property type="match status" value="1"/>
</dbReference>